<keyword evidence="5" id="KW-0175">Coiled coil</keyword>
<dbReference type="PROSITE" id="PS50850">
    <property type="entry name" value="MFS"/>
    <property type="match status" value="1"/>
</dbReference>
<dbReference type="GO" id="GO:0070837">
    <property type="term" value="P:dehydroascorbic acid transport"/>
    <property type="evidence" value="ECO:0007669"/>
    <property type="project" value="TreeGrafter"/>
</dbReference>
<keyword evidence="10" id="KW-1185">Reference proteome</keyword>
<dbReference type="AlphaFoldDB" id="A0AAW1AQD8"/>
<keyword evidence="2 7" id="KW-0812">Transmembrane</keyword>
<dbReference type="EMBL" id="JAOTOJ010000017">
    <property type="protein sequence ID" value="KAK9392014.1"/>
    <property type="molecule type" value="Genomic_DNA"/>
</dbReference>
<feature type="transmembrane region" description="Helical" evidence="7">
    <location>
        <begin position="211"/>
        <end position="231"/>
    </location>
</feature>
<feature type="region of interest" description="Disordered" evidence="6">
    <location>
        <begin position="482"/>
        <end position="515"/>
    </location>
</feature>
<evidence type="ECO:0000256" key="7">
    <source>
        <dbReference type="SAM" id="Phobius"/>
    </source>
</evidence>
<feature type="transmembrane region" description="Helical" evidence="7">
    <location>
        <begin position="148"/>
        <end position="169"/>
    </location>
</feature>
<evidence type="ECO:0000256" key="4">
    <source>
        <dbReference type="ARBA" id="ARBA00023136"/>
    </source>
</evidence>
<feature type="transmembrane region" description="Helical" evidence="7">
    <location>
        <begin position="120"/>
        <end position="142"/>
    </location>
</feature>
<dbReference type="GO" id="GO:0005886">
    <property type="term" value="C:plasma membrane"/>
    <property type="evidence" value="ECO:0007669"/>
    <property type="project" value="TreeGrafter"/>
</dbReference>
<evidence type="ECO:0000256" key="1">
    <source>
        <dbReference type="ARBA" id="ARBA00004141"/>
    </source>
</evidence>
<accession>A0AAW1AQD8</accession>
<evidence type="ECO:0000313" key="9">
    <source>
        <dbReference type="EMBL" id="KAK9392014.1"/>
    </source>
</evidence>
<dbReference type="InterPro" id="IPR020846">
    <property type="entry name" value="MFS_dom"/>
</dbReference>
<feature type="transmembrane region" description="Helical" evidence="7">
    <location>
        <begin position="335"/>
        <end position="355"/>
    </location>
</feature>
<feature type="transmembrane region" description="Helical" evidence="7">
    <location>
        <begin position="87"/>
        <end position="108"/>
    </location>
</feature>
<dbReference type="Gene3D" id="1.20.1250.20">
    <property type="entry name" value="MFS general substrate transporter like domains"/>
    <property type="match status" value="1"/>
</dbReference>
<dbReference type="PROSITE" id="PS00217">
    <property type="entry name" value="SUGAR_TRANSPORT_2"/>
    <property type="match status" value="1"/>
</dbReference>
<dbReference type="InterPro" id="IPR005829">
    <property type="entry name" value="Sugar_transporter_CS"/>
</dbReference>
<keyword evidence="9" id="KW-0813">Transport</keyword>
<organism evidence="9 10">
    <name type="scientific">Crotalus adamanteus</name>
    <name type="common">Eastern diamondback rattlesnake</name>
    <dbReference type="NCBI Taxonomy" id="8729"/>
    <lineage>
        <taxon>Eukaryota</taxon>
        <taxon>Metazoa</taxon>
        <taxon>Chordata</taxon>
        <taxon>Craniata</taxon>
        <taxon>Vertebrata</taxon>
        <taxon>Euteleostomi</taxon>
        <taxon>Lepidosauria</taxon>
        <taxon>Squamata</taxon>
        <taxon>Bifurcata</taxon>
        <taxon>Unidentata</taxon>
        <taxon>Episquamata</taxon>
        <taxon>Toxicofera</taxon>
        <taxon>Serpentes</taxon>
        <taxon>Colubroidea</taxon>
        <taxon>Viperidae</taxon>
        <taxon>Crotalinae</taxon>
        <taxon>Crotalus</taxon>
    </lineage>
</organism>
<dbReference type="GO" id="GO:0055056">
    <property type="term" value="F:D-glucose transmembrane transporter activity"/>
    <property type="evidence" value="ECO:0007669"/>
    <property type="project" value="TreeGrafter"/>
</dbReference>
<dbReference type="Pfam" id="PF00083">
    <property type="entry name" value="Sugar_tr"/>
    <property type="match status" value="1"/>
</dbReference>
<dbReference type="PANTHER" id="PTHR23503:SF32">
    <property type="entry name" value="SOLUTE CARRIER FAMILY 2, FACILITATED GLUCOSE TRANSPORTER MEMBER 5"/>
    <property type="match status" value="1"/>
</dbReference>
<proteinExistence type="predicted"/>
<feature type="transmembrane region" description="Helical" evidence="7">
    <location>
        <begin position="41"/>
        <end position="67"/>
    </location>
</feature>
<reference evidence="9 10" key="1">
    <citation type="journal article" date="2024" name="Proc. Natl. Acad. Sci. U.S.A.">
        <title>The genetic regulatory architecture and epigenomic basis for age-related changes in rattlesnake venom.</title>
        <authorList>
            <person name="Hogan M.P."/>
            <person name="Holding M.L."/>
            <person name="Nystrom G.S."/>
            <person name="Colston T.J."/>
            <person name="Bartlett D.A."/>
            <person name="Mason A.J."/>
            <person name="Ellsworth S.A."/>
            <person name="Rautsaw R.M."/>
            <person name="Lawrence K.C."/>
            <person name="Strickland J.L."/>
            <person name="He B."/>
            <person name="Fraser P."/>
            <person name="Margres M.J."/>
            <person name="Gilbert D.M."/>
            <person name="Gibbs H.L."/>
            <person name="Parkinson C.L."/>
            <person name="Rokyta D.R."/>
        </authorList>
    </citation>
    <scope>NUCLEOTIDE SEQUENCE [LARGE SCALE GENOMIC DNA]</scope>
    <source>
        <strain evidence="9">DRR0105</strain>
    </source>
</reference>
<feature type="transmembrane region" description="Helical" evidence="7">
    <location>
        <begin position="181"/>
        <end position="205"/>
    </location>
</feature>
<dbReference type="InterPro" id="IPR036259">
    <property type="entry name" value="MFS_trans_sf"/>
</dbReference>
<gene>
    <name evidence="9" type="ORF">NXF25_017601</name>
</gene>
<keyword evidence="4 7" id="KW-0472">Membrane</keyword>
<feature type="coiled-coil region" evidence="5">
    <location>
        <begin position="252"/>
        <end position="279"/>
    </location>
</feature>
<evidence type="ECO:0000259" key="8">
    <source>
        <dbReference type="PROSITE" id="PS50850"/>
    </source>
</evidence>
<name>A0AAW1AQD8_CROAD</name>
<dbReference type="InterPro" id="IPR005828">
    <property type="entry name" value="MFS_sugar_transport-like"/>
</dbReference>
<dbReference type="PROSITE" id="PS00216">
    <property type="entry name" value="SUGAR_TRANSPORT_1"/>
    <property type="match status" value="1"/>
</dbReference>
<sequence length="515" mass="56594">MGLAGEQVRIREGVPLDHPGKMEEKEDSEPTIRSNKLTRPLIFSIMGANLGFFQYGYAFSLITNPAVIKMQLLNLQYEGIDTGSVQFEFLILLSVFVPLGGLFGVYVWSCLADRYGRKCAVLIINGLSIFSSAILCFDNIVLQFEYSLFARFLAGMTSGAFSFSVPLYVLEISSLNLRGALVTTLILFFSWGYILVQILISPQIWGSEEDFSLLAGVAAIFAVISIILLALSPESPRFLHIQRNDKEKARQVLKMLRGVEDVEEEMEELYQEHLAESSQKNMTVWKLLRFRSLRWQLITVVVLVSGSRFVQTNAVLIFAQQSYKVLGLSHKAMKLLPLVGSVVIQLMLLTTICTVESLGRRFLLLSGFLICCISNIALVFTFQVEDPSLAFISIVLIILFFMGYVTGPGCPTEASPILPPFLPQACPTETSPILPHSLPQACPIEASPILPLSLPEARPIEASSLLPPLRPLACPIEASPVLSPSPSQACPTEAPGSPPAPIHSSPAPHNQLELL</sequence>
<evidence type="ECO:0000256" key="3">
    <source>
        <dbReference type="ARBA" id="ARBA00022989"/>
    </source>
</evidence>
<keyword evidence="9" id="KW-0762">Sugar transport</keyword>
<keyword evidence="3 7" id="KW-1133">Transmembrane helix</keyword>
<dbReference type="PANTHER" id="PTHR23503">
    <property type="entry name" value="SOLUTE CARRIER FAMILY 2"/>
    <property type="match status" value="1"/>
</dbReference>
<evidence type="ECO:0000256" key="5">
    <source>
        <dbReference type="SAM" id="Coils"/>
    </source>
</evidence>
<dbReference type="InterPro" id="IPR045263">
    <property type="entry name" value="GLUT"/>
</dbReference>
<feature type="transmembrane region" description="Helical" evidence="7">
    <location>
        <begin position="388"/>
        <end position="407"/>
    </location>
</feature>
<dbReference type="SUPFAM" id="SSF103473">
    <property type="entry name" value="MFS general substrate transporter"/>
    <property type="match status" value="1"/>
</dbReference>
<dbReference type="GO" id="GO:0046323">
    <property type="term" value="P:D-glucose import"/>
    <property type="evidence" value="ECO:0007669"/>
    <property type="project" value="TreeGrafter"/>
</dbReference>
<comment type="caution">
    <text evidence="9">The sequence shown here is derived from an EMBL/GenBank/DDBJ whole genome shotgun (WGS) entry which is preliminary data.</text>
</comment>
<evidence type="ECO:0000256" key="6">
    <source>
        <dbReference type="SAM" id="MobiDB-lite"/>
    </source>
</evidence>
<evidence type="ECO:0000313" key="10">
    <source>
        <dbReference type="Proteomes" id="UP001474421"/>
    </source>
</evidence>
<comment type="subcellular location">
    <subcellularLocation>
        <location evidence="1">Membrane</location>
        <topology evidence="1">Multi-pass membrane protein</topology>
    </subcellularLocation>
</comment>
<evidence type="ECO:0000256" key="2">
    <source>
        <dbReference type="ARBA" id="ARBA00022692"/>
    </source>
</evidence>
<feature type="domain" description="Major facilitator superfamily (MFS) profile" evidence="8">
    <location>
        <begin position="44"/>
        <end position="515"/>
    </location>
</feature>
<dbReference type="Proteomes" id="UP001474421">
    <property type="component" value="Unassembled WGS sequence"/>
</dbReference>
<protein>
    <submittedName>
        <fullName evidence="9">Solute carrier family 2 facilitated glucose transporter member 5-like</fullName>
    </submittedName>
</protein>
<feature type="transmembrane region" description="Helical" evidence="7">
    <location>
        <begin position="297"/>
        <end position="323"/>
    </location>
</feature>
<feature type="transmembrane region" description="Helical" evidence="7">
    <location>
        <begin position="362"/>
        <end position="382"/>
    </location>
</feature>